<dbReference type="WBParaSite" id="BTMF_0001322401-mRNA-1">
    <property type="protein sequence ID" value="BTMF_0001322401-mRNA-1"/>
    <property type="gene ID" value="BTMF_0001322401"/>
</dbReference>
<dbReference type="GO" id="GO:0005802">
    <property type="term" value="C:trans-Golgi network"/>
    <property type="evidence" value="ECO:0007669"/>
    <property type="project" value="TreeGrafter"/>
</dbReference>
<feature type="compositionally biased region" description="Polar residues" evidence="1">
    <location>
        <begin position="370"/>
        <end position="379"/>
    </location>
</feature>
<feature type="compositionally biased region" description="Low complexity" evidence="1">
    <location>
        <begin position="354"/>
        <end position="364"/>
    </location>
</feature>
<gene>
    <name evidence="3" type="ORF">BTMF_LOCUS11236</name>
</gene>
<feature type="domain" description="DOP1-like C-terminal" evidence="2">
    <location>
        <begin position="381"/>
        <end position="606"/>
    </location>
</feature>
<name>A0A0R3QZQ0_9BILA</name>
<dbReference type="PANTHER" id="PTHR14042">
    <property type="entry name" value="DOPEY-RELATED"/>
    <property type="match status" value="1"/>
</dbReference>
<feature type="region of interest" description="Disordered" evidence="1">
    <location>
        <begin position="351"/>
        <end position="386"/>
    </location>
</feature>
<evidence type="ECO:0000313" key="3">
    <source>
        <dbReference type="EMBL" id="VDO38419.1"/>
    </source>
</evidence>
<accession>A0A0R3QZQ0</accession>
<dbReference type="EMBL" id="UZAG01018168">
    <property type="protein sequence ID" value="VDO38419.1"/>
    <property type="molecule type" value="Genomic_DNA"/>
</dbReference>
<proteinExistence type="predicted"/>
<dbReference type="GO" id="GO:0005829">
    <property type="term" value="C:cytosol"/>
    <property type="evidence" value="ECO:0007669"/>
    <property type="project" value="GOC"/>
</dbReference>
<dbReference type="GO" id="GO:0006895">
    <property type="term" value="P:Golgi to endosome transport"/>
    <property type="evidence" value="ECO:0007669"/>
    <property type="project" value="InterPro"/>
</dbReference>
<evidence type="ECO:0000256" key="1">
    <source>
        <dbReference type="SAM" id="MobiDB-lite"/>
    </source>
</evidence>
<dbReference type="GO" id="GO:0005768">
    <property type="term" value="C:endosome"/>
    <property type="evidence" value="ECO:0007669"/>
    <property type="project" value="TreeGrafter"/>
</dbReference>
<evidence type="ECO:0000313" key="4">
    <source>
        <dbReference type="Proteomes" id="UP000280834"/>
    </source>
</evidence>
<dbReference type="InterPro" id="IPR040314">
    <property type="entry name" value="DOP1"/>
</dbReference>
<evidence type="ECO:0000259" key="2">
    <source>
        <dbReference type="Pfam" id="PF24598"/>
    </source>
</evidence>
<dbReference type="InterPro" id="IPR056457">
    <property type="entry name" value="DOP1_C"/>
</dbReference>
<dbReference type="Pfam" id="PF24598">
    <property type="entry name" value="DOP1_C"/>
    <property type="match status" value="1"/>
</dbReference>
<dbReference type="STRING" id="42155.A0A0R3QZQ0"/>
<dbReference type="Proteomes" id="UP000280834">
    <property type="component" value="Unassembled WGS sequence"/>
</dbReference>
<evidence type="ECO:0000313" key="5">
    <source>
        <dbReference type="WBParaSite" id="BTMF_0001322401-mRNA-1"/>
    </source>
</evidence>
<dbReference type="PANTHER" id="PTHR14042:SF24">
    <property type="entry name" value="PROTEIN DOPEY-1 HOMOLOG"/>
    <property type="match status" value="1"/>
</dbReference>
<keyword evidence="4" id="KW-1185">Reference proteome</keyword>
<protein>
    <submittedName>
        <fullName evidence="5">Urb2 domain-containing protein</fullName>
    </submittedName>
</protein>
<sequence>MNAIPGTRGATELISNLVKVFSFSDSTNVSSNAALSKFTELTADDVWKQARSDILNAFPHTLATLCDVWTQLRKGEPNLPIGNPTIIRQLILDLLSPIVEHHQQSFLSSLALVWMTRSSLTSQKQLTTRVESDQSSFDYSPAQLDIADLLLSIKILPFENLISTVAEALKEGAWKIVKSGAVLDKNWLQQSAFPTELALLEMLHGCVRATSSAALYNCWPSLQALFVESPVMSLPPKAVFIQFIILVDFVQLITSSAVVEDKQLSRAAQDACQKLTEAMNIIVGWQLEQTTWLKRTLVVKHDSSTQKSQETSPVVEFATAPTSLAASENSSLRGSTSSLVPPRIPTFDTATQISVSSQGASSSAADRRSITNIRSSLKDPNSLKRDPTHSTQALFLLAEHLAELIDSICKSEDKERLLPLLHAVWSNTLPYLKAKNARNARFFLASSQLLASMSTFNYMRPVWRKATLDLLLDPAFFKMDMQSLKHWLVITDHLMTHDKTSFKELLGRISTAQNSALSSLITSKEVEYEMRAQALKRLAFIILSSELGQYQAQLPDIQERLSDNLRLSQVPIVHAQVFLCYRVLLIRQKPQHLVSIWPSMVTELVVYLIC</sequence>
<reference evidence="5" key="1">
    <citation type="submission" date="2017-02" db="UniProtKB">
        <authorList>
            <consortium name="WormBaseParasite"/>
        </authorList>
    </citation>
    <scope>IDENTIFICATION</scope>
</reference>
<dbReference type="AlphaFoldDB" id="A0A0R3QZQ0"/>
<reference evidence="3 4" key="2">
    <citation type="submission" date="2018-11" db="EMBL/GenBank/DDBJ databases">
        <authorList>
            <consortium name="Pathogen Informatics"/>
        </authorList>
    </citation>
    <scope>NUCLEOTIDE SEQUENCE [LARGE SCALE GENOMIC DNA]</scope>
</reference>
<organism evidence="5">
    <name type="scientific">Brugia timori</name>
    <dbReference type="NCBI Taxonomy" id="42155"/>
    <lineage>
        <taxon>Eukaryota</taxon>
        <taxon>Metazoa</taxon>
        <taxon>Ecdysozoa</taxon>
        <taxon>Nematoda</taxon>
        <taxon>Chromadorea</taxon>
        <taxon>Rhabditida</taxon>
        <taxon>Spirurina</taxon>
        <taxon>Spiruromorpha</taxon>
        <taxon>Filarioidea</taxon>
        <taxon>Onchocercidae</taxon>
        <taxon>Brugia</taxon>
    </lineage>
</organism>